<dbReference type="RefSeq" id="WP_258421503.1">
    <property type="nucleotide sequence ID" value="NZ_JANAEZ010000014.1"/>
</dbReference>
<name>A0A9X2P3V7_9BACT</name>
<evidence type="ECO:0000313" key="3">
    <source>
        <dbReference type="Proteomes" id="UP001142175"/>
    </source>
</evidence>
<dbReference type="AlphaFoldDB" id="A0A9X2P3V7"/>
<evidence type="ECO:0000259" key="1">
    <source>
        <dbReference type="Pfam" id="PF19783"/>
    </source>
</evidence>
<keyword evidence="3" id="KW-1185">Reference proteome</keyword>
<dbReference type="Proteomes" id="UP001142175">
    <property type="component" value="Unassembled WGS sequence"/>
</dbReference>
<dbReference type="EMBL" id="JANSUY010000001">
    <property type="protein sequence ID" value="MCR9013603.1"/>
    <property type="molecule type" value="Genomic_DNA"/>
</dbReference>
<organism evidence="2 3">
    <name type="scientific">Aquiflexum gelatinilyticum</name>
    <dbReference type="NCBI Taxonomy" id="2961943"/>
    <lineage>
        <taxon>Bacteria</taxon>
        <taxon>Pseudomonadati</taxon>
        <taxon>Bacteroidota</taxon>
        <taxon>Cytophagia</taxon>
        <taxon>Cytophagales</taxon>
        <taxon>Cyclobacteriaceae</taxon>
        <taxon>Aquiflexum</taxon>
    </lineage>
</organism>
<dbReference type="InterPro" id="IPR046235">
    <property type="entry name" value="DUF6268"/>
</dbReference>
<reference evidence="2" key="1">
    <citation type="submission" date="2022-08" db="EMBL/GenBank/DDBJ databases">
        <authorList>
            <person name="Zhang D."/>
        </authorList>
    </citation>
    <scope>NUCLEOTIDE SEQUENCE</scope>
    <source>
        <strain evidence="2">XJ19-11</strain>
    </source>
</reference>
<protein>
    <submittedName>
        <fullName evidence="2">DUF6268 family outer membrane beta-barrel protein</fullName>
    </submittedName>
</protein>
<accession>A0A9X2P3V7</accession>
<comment type="caution">
    <text evidence="2">The sequence shown here is derived from an EMBL/GenBank/DDBJ whole genome shotgun (WGS) entry which is preliminary data.</text>
</comment>
<dbReference type="Pfam" id="PF19783">
    <property type="entry name" value="DUF6268"/>
    <property type="match status" value="1"/>
</dbReference>
<feature type="domain" description="DUF6268" evidence="1">
    <location>
        <begin position="86"/>
        <end position="259"/>
    </location>
</feature>
<proteinExistence type="predicted"/>
<sequence length="290" mass="32817">MNKIFGTILLLAIAGNCWSQEFELLEVEYARYPKTSLSKIDSIEAIISEYQVSFLLPAIRKEKWFLLAGATYRLVVPESADRQSNDDLFFLGLRMAGVFSVSENKQLIVSAFPAISTTDEPGSFSGNNFLMQGGVLFKTQKTEKFSYSLGVISTSRFGRPLILPSLGMTRVGDKMKLDINLPFFVKTMWNYTNRFSYGLKFDVNGSQYNLNNETFNGSEVDLLRFSRVRLGPEFQYRIVGPLFIELFGGIAARRTYDFDIIGSDDIDLSLENGPFLSVRLYIKPQIRAVQ</sequence>
<evidence type="ECO:0000313" key="2">
    <source>
        <dbReference type="EMBL" id="MCR9013603.1"/>
    </source>
</evidence>
<gene>
    <name evidence="2" type="ORF">NU887_01085</name>
</gene>